<proteinExistence type="predicted"/>
<evidence type="ECO:0000313" key="1">
    <source>
        <dbReference type="EMBL" id="KKN43686.1"/>
    </source>
</evidence>
<reference evidence="1" key="1">
    <citation type="journal article" date="2015" name="Nature">
        <title>Complex archaea that bridge the gap between prokaryotes and eukaryotes.</title>
        <authorList>
            <person name="Spang A."/>
            <person name="Saw J.H."/>
            <person name="Jorgensen S.L."/>
            <person name="Zaremba-Niedzwiedzka K."/>
            <person name="Martijn J."/>
            <person name="Lind A.E."/>
            <person name="van Eijk R."/>
            <person name="Schleper C."/>
            <person name="Guy L."/>
            <person name="Ettema T.J."/>
        </authorList>
    </citation>
    <scope>NUCLEOTIDE SEQUENCE</scope>
</reference>
<organism evidence="1">
    <name type="scientific">marine sediment metagenome</name>
    <dbReference type="NCBI Taxonomy" id="412755"/>
    <lineage>
        <taxon>unclassified sequences</taxon>
        <taxon>metagenomes</taxon>
        <taxon>ecological metagenomes</taxon>
    </lineage>
</organism>
<comment type="caution">
    <text evidence="1">The sequence shown here is derived from an EMBL/GenBank/DDBJ whole genome shotgun (WGS) entry which is preliminary data.</text>
</comment>
<name>A0A0F9T3U2_9ZZZZ</name>
<protein>
    <submittedName>
        <fullName evidence="1">Uncharacterized protein</fullName>
    </submittedName>
</protein>
<sequence>MDFHKITDDEAINELIHQRYQRTLMLRALFGKEVAYTGLPFPERYAIEQHYMDSSTGTLREVVSLWLSRADLVPGRRSYDGVRGGRFIECKPTLYTGTGIVNGSGSINDHNDKRHKKFIDSNPLVQHSQFFYGIMAWIVEFPYKHPTFIRQMEKDLHKPSGRICGNFSYKHWIDCSDITVQYINKDIVNEYRENITGGRFKKVQSTYLYGWLMEQ</sequence>
<gene>
    <name evidence="1" type="ORF">LCGC14_0700860</name>
</gene>
<dbReference type="AlphaFoldDB" id="A0A0F9T3U2"/>
<dbReference type="EMBL" id="LAZR01001496">
    <property type="protein sequence ID" value="KKN43686.1"/>
    <property type="molecule type" value="Genomic_DNA"/>
</dbReference>
<accession>A0A0F9T3U2</accession>